<evidence type="ECO:0000313" key="9">
    <source>
        <dbReference type="Proteomes" id="UP000002729"/>
    </source>
</evidence>
<dbReference type="PROSITE" id="PS50294">
    <property type="entry name" value="WD_REPEATS_REGION"/>
    <property type="match status" value="3"/>
</dbReference>
<dbReference type="SUPFAM" id="SSF50978">
    <property type="entry name" value="WD40 repeat-like"/>
    <property type="match status" value="1"/>
</dbReference>
<gene>
    <name evidence="8" type="primary">MUT11</name>
    <name evidence="8" type="ORF">AURANDRAFT_70326</name>
</gene>
<evidence type="ECO:0000256" key="4">
    <source>
        <dbReference type="ARBA" id="ARBA00022853"/>
    </source>
</evidence>
<accession>F0YI25</accession>
<evidence type="ECO:0000256" key="3">
    <source>
        <dbReference type="ARBA" id="ARBA00022737"/>
    </source>
</evidence>
<evidence type="ECO:0000256" key="6">
    <source>
        <dbReference type="PROSITE-ProRule" id="PRU00221"/>
    </source>
</evidence>
<dbReference type="EMBL" id="GL833143">
    <property type="protein sequence ID" value="EGB05156.1"/>
    <property type="molecule type" value="Genomic_DNA"/>
</dbReference>
<dbReference type="InterPro" id="IPR019775">
    <property type="entry name" value="WD40_repeat_CS"/>
</dbReference>
<evidence type="ECO:0000256" key="2">
    <source>
        <dbReference type="ARBA" id="ARBA00022574"/>
    </source>
</evidence>
<reference evidence="8 9" key="1">
    <citation type="journal article" date="2011" name="Proc. Natl. Acad. Sci. U.S.A.">
        <title>Niche of harmful alga Aureococcus anophagefferens revealed through ecogenomics.</title>
        <authorList>
            <person name="Gobler C.J."/>
            <person name="Berry D.L."/>
            <person name="Dyhrman S.T."/>
            <person name="Wilhelm S.W."/>
            <person name="Salamov A."/>
            <person name="Lobanov A.V."/>
            <person name="Zhang Y."/>
            <person name="Collier J.L."/>
            <person name="Wurch L.L."/>
            <person name="Kustka A.B."/>
            <person name="Dill B.D."/>
            <person name="Shah M."/>
            <person name="VerBerkmoes N.C."/>
            <person name="Kuo A."/>
            <person name="Terry A."/>
            <person name="Pangilinan J."/>
            <person name="Lindquist E.A."/>
            <person name="Lucas S."/>
            <person name="Paulsen I.T."/>
            <person name="Hattenrath-Lehmann T.K."/>
            <person name="Talmage S.C."/>
            <person name="Walker E.A."/>
            <person name="Koch F."/>
            <person name="Burson A.M."/>
            <person name="Marcoval M.A."/>
            <person name="Tang Y.Z."/>
            <person name="Lecleir G.R."/>
            <person name="Coyne K.J."/>
            <person name="Berg G.M."/>
            <person name="Bertrand E.M."/>
            <person name="Saito M.A."/>
            <person name="Gladyshev V.N."/>
            <person name="Grigoriev I.V."/>
        </authorList>
    </citation>
    <scope>NUCLEOTIDE SEQUENCE [LARGE SCALE GENOMIC DNA]</scope>
    <source>
        <strain evidence="9">CCMP 1984</strain>
    </source>
</reference>
<keyword evidence="4" id="KW-0156">Chromatin regulator</keyword>
<dbReference type="Proteomes" id="UP000002729">
    <property type="component" value="Unassembled WGS sequence"/>
</dbReference>
<dbReference type="Pfam" id="PF00400">
    <property type="entry name" value="WD40"/>
    <property type="match status" value="5"/>
</dbReference>
<dbReference type="InterPro" id="IPR001680">
    <property type="entry name" value="WD40_rpt"/>
</dbReference>
<dbReference type="InterPro" id="IPR015943">
    <property type="entry name" value="WD40/YVTN_repeat-like_dom_sf"/>
</dbReference>
<dbReference type="SMART" id="SM00320">
    <property type="entry name" value="WD40"/>
    <property type="match status" value="6"/>
</dbReference>
<sequence>MDHRSAQSDIEERVIGEEYKIWKRNAPFLYDTVMTHALEWPTLTVQWMPGASRSTSNDYDLHKLLLGTHTSNGEQNYLMVAAVKLPTADTDFVENSLTNPPSAKGKIEIKIKILHQGEVNRARYMPQNPFIVATKSPCADVFVFDMSKHPSVPSAGKGFCPEHHCTGHSKEGYGLSWNPHRTGQLLSGSDDAQICLWDVNEAGQSVPCVASWNGHLDVIEDVAWHQQCPTIFGSVGDDRRFLLWDARANHTERPMILVDHAHDDDINTLAFSPQNEFLGVTGSTDATVKLWDLRNTSGAVYTLRGHHKEVFQLQWSPCNESVVASCGADRRVNIWDLSRIGTDASPSDVDNAPKELLFVHGGHTSKVSDFSWNTIDPWVFSSVSEDNVLQIWKPADFARGQFPVKS</sequence>
<comment type="subcellular location">
    <subcellularLocation>
        <location evidence="1">Nucleus</location>
    </subcellularLocation>
</comment>
<dbReference type="GeneID" id="20227754"/>
<feature type="domain" description="Histone-binding protein RBBP4-like N-terminal" evidence="7">
    <location>
        <begin position="17"/>
        <end position="87"/>
    </location>
</feature>
<keyword evidence="3" id="KW-0677">Repeat</keyword>
<dbReference type="GO" id="GO:0005634">
    <property type="term" value="C:nucleus"/>
    <property type="evidence" value="ECO:0007669"/>
    <property type="project" value="UniProtKB-SubCell"/>
</dbReference>
<dbReference type="InterPro" id="IPR036322">
    <property type="entry name" value="WD40_repeat_dom_sf"/>
</dbReference>
<feature type="repeat" description="WD" evidence="6">
    <location>
        <begin position="165"/>
        <end position="200"/>
    </location>
</feature>
<dbReference type="Pfam" id="PF12265">
    <property type="entry name" value="CAF1C_H4-bd"/>
    <property type="match status" value="1"/>
</dbReference>
<dbReference type="OMA" id="HVFDSHE"/>
<evidence type="ECO:0000256" key="1">
    <source>
        <dbReference type="ARBA" id="ARBA00004123"/>
    </source>
</evidence>
<dbReference type="RefSeq" id="XP_009040058.1">
    <property type="nucleotide sequence ID" value="XM_009041810.1"/>
</dbReference>
<dbReference type="PANTHER" id="PTHR22850">
    <property type="entry name" value="WD40 REPEAT FAMILY"/>
    <property type="match status" value="1"/>
</dbReference>
<dbReference type="GO" id="GO:0006325">
    <property type="term" value="P:chromatin organization"/>
    <property type="evidence" value="ECO:0007669"/>
    <property type="project" value="UniProtKB-KW"/>
</dbReference>
<keyword evidence="2 6" id="KW-0853">WD repeat</keyword>
<proteinExistence type="predicted"/>
<feature type="repeat" description="WD" evidence="6">
    <location>
        <begin position="259"/>
        <end position="301"/>
    </location>
</feature>
<dbReference type="Gene3D" id="2.130.10.10">
    <property type="entry name" value="YVTN repeat-like/Quinoprotein amine dehydrogenase"/>
    <property type="match status" value="1"/>
</dbReference>
<dbReference type="PRINTS" id="PR00320">
    <property type="entry name" value="GPROTEINBRPT"/>
</dbReference>
<dbReference type="PROSITE" id="PS00678">
    <property type="entry name" value="WD_REPEATS_1"/>
    <property type="match status" value="2"/>
</dbReference>
<protein>
    <submittedName>
        <fullName evidence="8">Uncharacterized protein MUT11</fullName>
    </submittedName>
</protein>
<keyword evidence="5" id="KW-0539">Nucleus</keyword>
<evidence type="ECO:0000256" key="5">
    <source>
        <dbReference type="ARBA" id="ARBA00023242"/>
    </source>
</evidence>
<dbReference type="InParanoid" id="F0YI25"/>
<dbReference type="OrthoDB" id="427795at2759"/>
<dbReference type="AlphaFoldDB" id="F0YI25"/>
<dbReference type="InterPro" id="IPR050459">
    <property type="entry name" value="WD_repeat_RBAP46/RBAP48/MSI1"/>
</dbReference>
<evidence type="ECO:0000313" key="8">
    <source>
        <dbReference type="EMBL" id="EGB05156.1"/>
    </source>
</evidence>
<keyword evidence="9" id="KW-1185">Reference proteome</keyword>
<feature type="repeat" description="WD" evidence="6">
    <location>
        <begin position="303"/>
        <end position="338"/>
    </location>
</feature>
<dbReference type="eggNOG" id="KOG0264">
    <property type="taxonomic scope" value="Eukaryota"/>
</dbReference>
<name>F0YI25_AURAN</name>
<organism evidence="9">
    <name type="scientific">Aureococcus anophagefferens</name>
    <name type="common">Harmful bloom alga</name>
    <dbReference type="NCBI Taxonomy" id="44056"/>
    <lineage>
        <taxon>Eukaryota</taxon>
        <taxon>Sar</taxon>
        <taxon>Stramenopiles</taxon>
        <taxon>Ochrophyta</taxon>
        <taxon>Pelagophyceae</taxon>
        <taxon>Pelagomonadales</taxon>
        <taxon>Pelagomonadaceae</taxon>
        <taxon>Aureococcus</taxon>
    </lineage>
</organism>
<evidence type="ECO:0000259" key="7">
    <source>
        <dbReference type="Pfam" id="PF12265"/>
    </source>
</evidence>
<dbReference type="PROSITE" id="PS50082">
    <property type="entry name" value="WD_REPEATS_2"/>
    <property type="match status" value="3"/>
</dbReference>
<dbReference type="KEGG" id="aaf:AURANDRAFT_70326"/>
<dbReference type="InterPro" id="IPR020472">
    <property type="entry name" value="WD40_PAC1"/>
</dbReference>
<dbReference type="InterPro" id="IPR022052">
    <property type="entry name" value="Histone-bd_RBBP4-like_N"/>
</dbReference>